<dbReference type="PRINTS" id="PR00039">
    <property type="entry name" value="HTHLYSR"/>
</dbReference>
<gene>
    <name evidence="6" type="ORF">J2T09_001831</name>
</gene>
<name>A0ABT9PT69_9HYPH</name>
<evidence type="ECO:0000313" key="7">
    <source>
        <dbReference type="Proteomes" id="UP001241472"/>
    </source>
</evidence>
<evidence type="ECO:0000256" key="1">
    <source>
        <dbReference type="ARBA" id="ARBA00009437"/>
    </source>
</evidence>
<dbReference type="PROSITE" id="PS50931">
    <property type="entry name" value="HTH_LYSR"/>
    <property type="match status" value="1"/>
</dbReference>
<dbReference type="Proteomes" id="UP001241472">
    <property type="component" value="Unassembled WGS sequence"/>
</dbReference>
<dbReference type="InterPro" id="IPR000847">
    <property type="entry name" value="LysR_HTH_N"/>
</dbReference>
<dbReference type="InterPro" id="IPR036390">
    <property type="entry name" value="WH_DNA-bd_sf"/>
</dbReference>
<dbReference type="Pfam" id="PF00126">
    <property type="entry name" value="HTH_1"/>
    <property type="match status" value="1"/>
</dbReference>
<evidence type="ECO:0000256" key="2">
    <source>
        <dbReference type="ARBA" id="ARBA00023015"/>
    </source>
</evidence>
<dbReference type="InterPro" id="IPR036388">
    <property type="entry name" value="WH-like_DNA-bd_sf"/>
</dbReference>
<sequence>MAMELKWLEDFLSLSHFMNFTLAANDRNITQSALSRRIRQLEEWAGLPLIDRSTYPVRLTEAGESFLPRARKAVDSIVALREETRQRHEATDEILSFATMSTLVLTFFPVWMERIEANGEPFRTRFSEAYSSFSGNVSKLFRNECDFLLTFAHDCVPAIRDLSEYPCLTLGSERVIAISAPDNNGEPLHRLTLDGAPVNYLSYRDSSFFAQALPKAIFEKAPFRLNTVYENAMSAALKAMAVAGHGLAWIPESLAISELKSGQLVRAADPEFDIVPEIRLYRSFRPRSKSAGRFWRRAEEVGMLSDRVALP</sequence>
<protein>
    <submittedName>
        <fullName evidence="6">DNA-binding transcriptional LysR family regulator</fullName>
    </submittedName>
</protein>
<dbReference type="RefSeq" id="WP_306833458.1">
    <property type="nucleotide sequence ID" value="NZ_JAUSRF010000005.1"/>
</dbReference>
<evidence type="ECO:0000256" key="4">
    <source>
        <dbReference type="ARBA" id="ARBA00023163"/>
    </source>
</evidence>
<dbReference type="InterPro" id="IPR005119">
    <property type="entry name" value="LysR_subst-bd"/>
</dbReference>
<dbReference type="PANTHER" id="PTHR30126:SF2">
    <property type="entry name" value="HTH-TYPE TRANSCRIPTIONAL REGULATOR YJIE"/>
    <property type="match status" value="1"/>
</dbReference>
<dbReference type="GO" id="GO:0003677">
    <property type="term" value="F:DNA binding"/>
    <property type="evidence" value="ECO:0007669"/>
    <property type="project" value="UniProtKB-KW"/>
</dbReference>
<organism evidence="6 7">
    <name type="scientific">Neorhizobium huautlense</name>
    <dbReference type="NCBI Taxonomy" id="67774"/>
    <lineage>
        <taxon>Bacteria</taxon>
        <taxon>Pseudomonadati</taxon>
        <taxon>Pseudomonadota</taxon>
        <taxon>Alphaproteobacteria</taxon>
        <taxon>Hyphomicrobiales</taxon>
        <taxon>Rhizobiaceae</taxon>
        <taxon>Rhizobium/Agrobacterium group</taxon>
        <taxon>Neorhizobium</taxon>
    </lineage>
</organism>
<evidence type="ECO:0000313" key="6">
    <source>
        <dbReference type="EMBL" id="MDP9837079.1"/>
    </source>
</evidence>
<dbReference type="SUPFAM" id="SSF46785">
    <property type="entry name" value="Winged helix' DNA-binding domain"/>
    <property type="match status" value="1"/>
</dbReference>
<proteinExistence type="inferred from homology"/>
<keyword evidence="2" id="KW-0805">Transcription regulation</keyword>
<reference evidence="6 7" key="1">
    <citation type="submission" date="2023-07" db="EMBL/GenBank/DDBJ databases">
        <title>Sorghum-associated microbial communities from plants grown in Nebraska, USA.</title>
        <authorList>
            <person name="Schachtman D."/>
        </authorList>
    </citation>
    <scope>NUCLEOTIDE SEQUENCE [LARGE SCALE GENOMIC DNA]</scope>
    <source>
        <strain evidence="6 7">DS1307</strain>
    </source>
</reference>
<dbReference type="Pfam" id="PF03466">
    <property type="entry name" value="LysR_substrate"/>
    <property type="match status" value="1"/>
</dbReference>
<evidence type="ECO:0000259" key="5">
    <source>
        <dbReference type="PROSITE" id="PS50931"/>
    </source>
</evidence>
<keyword evidence="3 6" id="KW-0238">DNA-binding</keyword>
<keyword evidence="4" id="KW-0804">Transcription</keyword>
<feature type="domain" description="HTH lysR-type" evidence="5">
    <location>
        <begin position="3"/>
        <end position="60"/>
    </location>
</feature>
<keyword evidence="7" id="KW-1185">Reference proteome</keyword>
<dbReference type="Gene3D" id="1.10.10.10">
    <property type="entry name" value="Winged helix-like DNA-binding domain superfamily/Winged helix DNA-binding domain"/>
    <property type="match status" value="1"/>
</dbReference>
<dbReference type="PANTHER" id="PTHR30126">
    <property type="entry name" value="HTH-TYPE TRANSCRIPTIONAL REGULATOR"/>
    <property type="match status" value="1"/>
</dbReference>
<dbReference type="Gene3D" id="3.40.190.290">
    <property type="match status" value="1"/>
</dbReference>
<dbReference type="SUPFAM" id="SSF53850">
    <property type="entry name" value="Periplasmic binding protein-like II"/>
    <property type="match status" value="1"/>
</dbReference>
<accession>A0ABT9PT69</accession>
<comment type="similarity">
    <text evidence="1">Belongs to the LysR transcriptional regulatory family.</text>
</comment>
<evidence type="ECO:0000256" key="3">
    <source>
        <dbReference type="ARBA" id="ARBA00023125"/>
    </source>
</evidence>
<dbReference type="EMBL" id="JAUSRF010000005">
    <property type="protein sequence ID" value="MDP9837079.1"/>
    <property type="molecule type" value="Genomic_DNA"/>
</dbReference>
<comment type="caution">
    <text evidence="6">The sequence shown here is derived from an EMBL/GenBank/DDBJ whole genome shotgun (WGS) entry which is preliminary data.</text>
</comment>